<keyword evidence="3" id="KW-0378">Hydrolase</keyword>
<evidence type="ECO:0000256" key="2">
    <source>
        <dbReference type="ARBA" id="ARBA00022723"/>
    </source>
</evidence>
<dbReference type="CDD" id="cd16152">
    <property type="entry name" value="sulfatase_like"/>
    <property type="match status" value="1"/>
</dbReference>
<reference evidence="7 8" key="1">
    <citation type="submission" date="2021-02" db="EMBL/GenBank/DDBJ databases">
        <title>Actinophytocola xerophila sp. nov., isolated from soil of cotton cropping field.</title>
        <authorList>
            <person name="Huang R."/>
            <person name="Chen X."/>
            <person name="Ge X."/>
            <person name="Liu W."/>
        </authorList>
    </citation>
    <scope>NUCLEOTIDE SEQUENCE [LARGE SCALE GENOMIC DNA]</scope>
    <source>
        <strain evidence="7 8">S1-96</strain>
    </source>
</reference>
<dbReference type="InterPro" id="IPR000917">
    <property type="entry name" value="Sulfatase_N"/>
</dbReference>
<evidence type="ECO:0000256" key="5">
    <source>
        <dbReference type="SAM" id="MobiDB-lite"/>
    </source>
</evidence>
<evidence type="ECO:0000259" key="6">
    <source>
        <dbReference type="Pfam" id="PF00884"/>
    </source>
</evidence>
<evidence type="ECO:0000256" key="3">
    <source>
        <dbReference type="ARBA" id="ARBA00022801"/>
    </source>
</evidence>
<name>A0ABT2J6M5_9PSEU</name>
<evidence type="ECO:0000256" key="4">
    <source>
        <dbReference type="ARBA" id="ARBA00022837"/>
    </source>
</evidence>
<dbReference type="Gene3D" id="3.40.720.10">
    <property type="entry name" value="Alkaline Phosphatase, subunit A"/>
    <property type="match status" value="1"/>
</dbReference>
<proteinExistence type="inferred from homology"/>
<protein>
    <submittedName>
        <fullName evidence="7">Sulfatase-like hydrolase/transferase</fullName>
    </submittedName>
</protein>
<comment type="caution">
    <text evidence="7">The sequence shown here is derived from an EMBL/GenBank/DDBJ whole genome shotgun (WGS) entry which is preliminary data.</text>
</comment>
<dbReference type="RefSeq" id="WP_260190880.1">
    <property type="nucleotide sequence ID" value="NZ_JAFFZE010000009.1"/>
</dbReference>
<feature type="region of interest" description="Disordered" evidence="5">
    <location>
        <begin position="421"/>
        <end position="458"/>
    </location>
</feature>
<dbReference type="InterPro" id="IPR024607">
    <property type="entry name" value="Sulfatase_CS"/>
</dbReference>
<evidence type="ECO:0000313" key="8">
    <source>
        <dbReference type="Proteomes" id="UP001156441"/>
    </source>
</evidence>
<comment type="similarity">
    <text evidence="1">Belongs to the sulfatase family.</text>
</comment>
<dbReference type="InterPro" id="IPR050738">
    <property type="entry name" value="Sulfatase"/>
</dbReference>
<dbReference type="PROSITE" id="PS00149">
    <property type="entry name" value="SULFATASE_2"/>
    <property type="match status" value="1"/>
</dbReference>
<keyword evidence="2" id="KW-0479">Metal-binding</keyword>
<accession>A0ABT2J6M5</accession>
<sequence length="458" mass="50662">MRDRPNVIVFFTDQQRWDTTGVHGNPLGLTPNFDRMATSGTHVANAVTPQPVCAPARAAIQTGRYPTTTGVFRNGIPLPPDERTLAHHFADAGYATGYVGKWHLAGTDPVPPAERGGYRHWSGANLLEFTSDAYRTVVFDEDGDPVALPGYRSDALTDEAIRFVADHHDEPFFLFVSYIEPHHQNEVDNYPAPEGYQERYAGRWLPTDVAALTAPGDVARQHVAGYCGQVKRLDECLGRLLDALRSLDLADDTIVAYTSDHGCHFRTRNDEYKRSCHDGSIRVPLAFRGPGFDGGGRVDAPVSTLDLAPTLLDAAGLPVPESVQGRSLLRGEPATESFIQVSESEVGRGIRTPRWKYHVVAPDADPWAESGADRYVEHELYDLDSDPAELTNLAGLVSHQKVAEALRERLVRRMVEAGERAPVIEPAPPRSDQQRQVDPTVRTWDVRPTRFGHQPKTR</sequence>
<dbReference type="InterPro" id="IPR017850">
    <property type="entry name" value="Alkaline_phosphatase_core_sf"/>
</dbReference>
<dbReference type="PANTHER" id="PTHR42693">
    <property type="entry name" value="ARYLSULFATASE FAMILY MEMBER"/>
    <property type="match status" value="1"/>
</dbReference>
<evidence type="ECO:0000256" key="1">
    <source>
        <dbReference type="ARBA" id="ARBA00008779"/>
    </source>
</evidence>
<keyword evidence="4" id="KW-0106">Calcium</keyword>
<organism evidence="7 8">
    <name type="scientific">Actinophytocola gossypii</name>
    <dbReference type="NCBI Taxonomy" id="2812003"/>
    <lineage>
        <taxon>Bacteria</taxon>
        <taxon>Bacillati</taxon>
        <taxon>Actinomycetota</taxon>
        <taxon>Actinomycetes</taxon>
        <taxon>Pseudonocardiales</taxon>
        <taxon>Pseudonocardiaceae</taxon>
    </lineage>
</organism>
<feature type="domain" description="Sulfatase N-terminal" evidence="6">
    <location>
        <begin position="5"/>
        <end position="316"/>
    </location>
</feature>
<keyword evidence="8" id="KW-1185">Reference proteome</keyword>
<dbReference type="PANTHER" id="PTHR42693:SF53">
    <property type="entry name" value="ENDO-4-O-SULFATASE"/>
    <property type="match status" value="1"/>
</dbReference>
<dbReference type="SUPFAM" id="SSF53649">
    <property type="entry name" value="Alkaline phosphatase-like"/>
    <property type="match status" value="1"/>
</dbReference>
<evidence type="ECO:0000313" key="7">
    <source>
        <dbReference type="EMBL" id="MCT2583513.1"/>
    </source>
</evidence>
<dbReference type="EMBL" id="JAFFZE010000009">
    <property type="protein sequence ID" value="MCT2583513.1"/>
    <property type="molecule type" value="Genomic_DNA"/>
</dbReference>
<gene>
    <name evidence="7" type="ORF">JT362_10330</name>
</gene>
<dbReference type="Pfam" id="PF00884">
    <property type="entry name" value="Sulfatase"/>
    <property type="match status" value="1"/>
</dbReference>
<dbReference type="Proteomes" id="UP001156441">
    <property type="component" value="Unassembled WGS sequence"/>
</dbReference>